<keyword evidence="1" id="KW-0812">Transmembrane</keyword>
<feature type="transmembrane region" description="Helical" evidence="1">
    <location>
        <begin position="418"/>
        <end position="439"/>
    </location>
</feature>
<proteinExistence type="predicted"/>
<evidence type="ECO:0000313" key="3">
    <source>
        <dbReference type="EMBL" id="OGY69225.1"/>
    </source>
</evidence>
<keyword evidence="1" id="KW-0472">Membrane</keyword>
<feature type="domain" description="Glycosyltransferase 2-like" evidence="2">
    <location>
        <begin position="197"/>
        <end position="428"/>
    </location>
</feature>
<dbReference type="InterPro" id="IPR029044">
    <property type="entry name" value="Nucleotide-diphossugar_trans"/>
</dbReference>
<keyword evidence="1" id="KW-1133">Transmembrane helix</keyword>
<dbReference type="Gene3D" id="3.90.550.10">
    <property type="entry name" value="Spore Coat Polysaccharide Biosynthesis Protein SpsA, Chain A"/>
    <property type="match status" value="1"/>
</dbReference>
<gene>
    <name evidence="3" type="ORF">A2586_01255</name>
</gene>
<evidence type="ECO:0000313" key="4">
    <source>
        <dbReference type="Proteomes" id="UP000176611"/>
    </source>
</evidence>
<evidence type="ECO:0000259" key="2">
    <source>
        <dbReference type="Pfam" id="PF13632"/>
    </source>
</evidence>
<protein>
    <recommendedName>
        <fullName evidence="2">Glycosyltransferase 2-like domain-containing protein</fullName>
    </recommendedName>
</protein>
<evidence type="ECO:0000256" key="1">
    <source>
        <dbReference type="SAM" id="Phobius"/>
    </source>
</evidence>
<dbReference type="AlphaFoldDB" id="A0A1G1ZXK4"/>
<dbReference type="EMBL" id="MHJO01000017">
    <property type="protein sequence ID" value="OGY69225.1"/>
    <property type="molecule type" value="Genomic_DNA"/>
</dbReference>
<accession>A0A1G1ZXK4</accession>
<feature type="transmembrane region" description="Helical" evidence="1">
    <location>
        <begin position="370"/>
        <end position="398"/>
    </location>
</feature>
<feature type="transmembrane region" description="Helical" evidence="1">
    <location>
        <begin position="451"/>
        <end position="472"/>
    </location>
</feature>
<reference evidence="3 4" key="1">
    <citation type="journal article" date="2016" name="Nat. Commun.">
        <title>Thousands of microbial genomes shed light on interconnected biogeochemical processes in an aquifer system.</title>
        <authorList>
            <person name="Anantharaman K."/>
            <person name="Brown C.T."/>
            <person name="Hug L.A."/>
            <person name="Sharon I."/>
            <person name="Castelle C.J."/>
            <person name="Probst A.J."/>
            <person name="Thomas B.C."/>
            <person name="Singh A."/>
            <person name="Wilkins M.J."/>
            <person name="Karaoz U."/>
            <person name="Brodie E.L."/>
            <person name="Williams K.H."/>
            <person name="Hubbard S.S."/>
            <person name="Banfield J.F."/>
        </authorList>
    </citation>
    <scope>NUCLEOTIDE SEQUENCE [LARGE SCALE GENOMIC DNA]</scope>
</reference>
<dbReference type="Proteomes" id="UP000176611">
    <property type="component" value="Unassembled WGS sequence"/>
</dbReference>
<organism evidence="3 4">
    <name type="scientific">Candidatus Harrisonbacteria bacterium RIFOXYD1_FULL_40_9</name>
    <dbReference type="NCBI Taxonomy" id="1798412"/>
    <lineage>
        <taxon>Bacteria</taxon>
        <taxon>Candidatus Harrisoniibacteriota</taxon>
    </lineage>
</organism>
<dbReference type="InterPro" id="IPR001173">
    <property type="entry name" value="Glyco_trans_2-like"/>
</dbReference>
<name>A0A1G1ZXK4_9BACT</name>
<comment type="caution">
    <text evidence="3">The sequence shown here is derived from an EMBL/GenBank/DDBJ whole genome shotgun (WGS) entry which is preliminary data.</text>
</comment>
<sequence>MTLYRVLEMVPGGLSLLTLFLIVILSWQFPVFVAIFIIAFDTYWLFKTIFLSLHLRSSFKTMREYKNTSWLEKLKTLGEVRGVSFLDIKHLIIFPMYKESYEIVRGTFENLKSSNYPKEKFIVVLGIEERAGKEAEETAEKIKAEFDTSFGDFLITKHPSSISGEIQGKGSNETWAAKEAQRLVIDPKKVPYERTLVSVFDIDTSLKEEYFGCLTYHFLTAEHKDRSSYQPIPLFLNNIYEAPAFARVIAFSATFWHMIQQSRPERLTTFSSHSMPFKALHEVGFWETNVVSEDSRIFWQCFMHYNGDWRVVPLFYPVSMDANVAPTFWQTLVNQYKQQRRWGYGAENVPYILYGFIRNKKIRSRIKWQWGFNVIESFHSWATNSLIIFSLGWLPIMIGGSKFHSTVLSYNLPQITGFIMTLASVGIVSSALLSILLLPTHKEMRVWHYPLYVLHWFLMPITLIVFGAFPALDAQIRLLLGQRFKLGFWITPKFREVSGKTV</sequence>
<feature type="transmembrane region" description="Helical" evidence="1">
    <location>
        <begin position="7"/>
        <end position="25"/>
    </location>
</feature>
<dbReference type="PANTHER" id="PTHR36851:SF1">
    <property type="entry name" value="GLYCO_TRANS_2-LIKE DOMAIN-CONTAINING PROTEIN"/>
    <property type="match status" value="1"/>
</dbReference>
<dbReference type="Pfam" id="PF13632">
    <property type="entry name" value="Glyco_trans_2_3"/>
    <property type="match status" value="1"/>
</dbReference>
<dbReference type="PANTHER" id="PTHR36851">
    <property type="entry name" value="UNNAMED PRODUCT"/>
    <property type="match status" value="1"/>
</dbReference>
<feature type="transmembrane region" description="Helical" evidence="1">
    <location>
        <begin position="31"/>
        <end position="53"/>
    </location>
</feature>